<keyword evidence="2" id="KW-1185">Reference proteome</keyword>
<sequence>MAISAEKVKRNPSLGAEWETKIENVKCPLFSFPRRFLNLHSSSIPLSLLLG</sequence>
<dbReference type="EMBL" id="JAAIUW010000007">
    <property type="protein sequence ID" value="KAF7824420.1"/>
    <property type="molecule type" value="Genomic_DNA"/>
</dbReference>
<reference evidence="1" key="1">
    <citation type="submission" date="2020-09" db="EMBL/GenBank/DDBJ databases">
        <title>Genome-Enabled Discovery of Anthraquinone Biosynthesis in Senna tora.</title>
        <authorList>
            <person name="Kang S.-H."/>
            <person name="Pandey R.P."/>
            <person name="Lee C.-M."/>
            <person name="Sim J.-S."/>
            <person name="Jeong J.-T."/>
            <person name="Choi B.-S."/>
            <person name="Jung M."/>
            <person name="Ginzburg D."/>
            <person name="Zhao K."/>
            <person name="Won S.Y."/>
            <person name="Oh T.-J."/>
            <person name="Yu Y."/>
            <person name="Kim N.-H."/>
            <person name="Lee O.R."/>
            <person name="Lee T.-H."/>
            <person name="Bashyal P."/>
            <person name="Kim T.-S."/>
            <person name="Lee W.-H."/>
            <person name="Kawkins C."/>
            <person name="Kim C.-K."/>
            <person name="Kim J.S."/>
            <person name="Ahn B.O."/>
            <person name="Rhee S.Y."/>
            <person name="Sohng J.K."/>
        </authorList>
    </citation>
    <scope>NUCLEOTIDE SEQUENCE</scope>
    <source>
        <tissue evidence="1">Leaf</tissue>
    </source>
</reference>
<accession>A0A834WI92</accession>
<dbReference type="AlphaFoldDB" id="A0A834WI92"/>
<dbReference type="Proteomes" id="UP000634136">
    <property type="component" value="Unassembled WGS sequence"/>
</dbReference>
<organism evidence="1 2">
    <name type="scientific">Senna tora</name>
    <dbReference type="NCBI Taxonomy" id="362788"/>
    <lineage>
        <taxon>Eukaryota</taxon>
        <taxon>Viridiplantae</taxon>
        <taxon>Streptophyta</taxon>
        <taxon>Embryophyta</taxon>
        <taxon>Tracheophyta</taxon>
        <taxon>Spermatophyta</taxon>
        <taxon>Magnoliopsida</taxon>
        <taxon>eudicotyledons</taxon>
        <taxon>Gunneridae</taxon>
        <taxon>Pentapetalae</taxon>
        <taxon>rosids</taxon>
        <taxon>fabids</taxon>
        <taxon>Fabales</taxon>
        <taxon>Fabaceae</taxon>
        <taxon>Caesalpinioideae</taxon>
        <taxon>Cassia clade</taxon>
        <taxon>Senna</taxon>
    </lineage>
</organism>
<comment type="caution">
    <text evidence="1">The sequence shown here is derived from an EMBL/GenBank/DDBJ whole genome shotgun (WGS) entry which is preliminary data.</text>
</comment>
<gene>
    <name evidence="1" type="ORF">G2W53_022564</name>
</gene>
<evidence type="ECO:0000313" key="2">
    <source>
        <dbReference type="Proteomes" id="UP000634136"/>
    </source>
</evidence>
<evidence type="ECO:0000313" key="1">
    <source>
        <dbReference type="EMBL" id="KAF7824420.1"/>
    </source>
</evidence>
<name>A0A834WI92_9FABA</name>
<proteinExistence type="predicted"/>
<protein>
    <submittedName>
        <fullName evidence="1">Uncharacterized protein</fullName>
    </submittedName>
</protein>